<dbReference type="Gene3D" id="3.40.50.720">
    <property type="entry name" value="NAD(P)-binding Rossmann-like Domain"/>
    <property type="match status" value="1"/>
</dbReference>
<gene>
    <name evidence="3" type="primary">LOC113512708</name>
</gene>
<dbReference type="FunCoup" id="A0A6J1WF35">
    <property type="interactions" value="311"/>
</dbReference>
<dbReference type="Proteomes" id="UP001652740">
    <property type="component" value="Unplaced"/>
</dbReference>
<dbReference type="InParanoid" id="A0A6J1WF35"/>
<dbReference type="InterPro" id="IPR051606">
    <property type="entry name" value="Polyketide_Oxido-like"/>
</dbReference>
<evidence type="ECO:0000259" key="1">
    <source>
        <dbReference type="Pfam" id="PF13460"/>
    </source>
</evidence>
<keyword evidence="2" id="KW-1185">Reference proteome</keyword>
<dbReference type="PANTHER" id="PTHR43355">
    <property type="entry name" value="FLAVIN REDUCTASE (NADPH)"/>
    <property type="match status" value="1"/>
</dbReference>
<dbReference type="RefSeq" id="XP_026752425.2">
    <property type="nucleotide sequence ID" value="XM_026896624.3"/>
</dbReference>
<dbReference type="GeneID" id="113512708"/>
<organism evidence="2 3">
    <name type="scientific">Galleria mellonella</name>
    <name type="common">Greater wax moth</name>
    <dbReference type="NCBI Taxonomy" id="7137"/>
    <lineage>
        <taxon>Eukaryota</taxon>
        <taxon>Metazoa</taxon>
        <taxon>Ecdysozoa</taxon>
        <taxon>Arthropoda</taxon>
        <taxon>Hexapoda</taxon>
        <taxon>Insecta</taxon>
        <taxon>Pterygota</taxon>
        <taxon>Neoptera</taxon>
        <taxon>Endopterygota</taxon>
        <taxon>Lepidoptera</taxon>
        <taxon>Glossata</taxon>
        <taxon>Ditrysia</taxon>
        <taxon>Pyraloidea</taxon>
        <taxon>Pyralidae</taxon>
        <taxon>Galleriinae</taxon>
        <taxon>Galleria</taxon>
    </lineage>
</organism>
<dbReference type="GO" id="GO:0004074">
    <property type="term" value="F:biliverdin reductase [NAD(P)H] activity"/>
    <property type="evidence" value="ECO:0007669"/>
    <property type="project" value="TreeGrafter"/>
</dbReference>
<reference evidence="3" key="1">
    <citation type="submission" date="2025-08" db="UniProtKB">
        <authorList>
            <consortium name="RefSeq"/>
        </authorList>
    </citation>
    <scope>IDENTIFICATION</scope>
    <source>
        <tissue evidence="3">Whole larvae</tissue>
    </source>
</reference>
<dbReference type="PANTHER" id="PTHR43355:SF2">
    <property type="entry name" value="FLAVIN REDUCTASE (NADPH)"/>
    <property type="match status" value="1"/>
</dbReference>
<dbReference type="InterPro" id="IPR036291">
    <property type="entry name" value="NAD(P)-bd_dom_sf"/>
</dbReference>
<sequence length="206" mass="22569">MKKIVIFGSTGMTGLCALEAAVKKGLSVRVLVRDPAKVPAHLKEKVEILEGDVVNKPQTVQDAVDGVDGVVVILGTRNRLEATTDLSVGLKNILEAMAAKNVKPVSVCLSAFLFYAPEKVPKMFVDLNEDHKRMFELLKTSSADWIAVFPPHIADEPSREVIIEVNPKQSPARSISKWDLGQFFVDSLSEPKYYKSIIGIANAPKQ</sequence>
<evidence type="ECO:0000313" key="3">
    <source>
        <dbReference type="RefSeq" id="XP_026752425.2"/>
    </source>
</evidence>
<feature type="domain" description="NAD(P)-binding" evidence="1">
    <location>
        <begin position="8"/>
        <end position="191"/>
    </location>
</feature>
<accession>A0A6J1WF35</accession>
<name>A0A6J1WF35_GALME</name>
<dbReference type="SUPFAM" id="SSF51735">
    <property type="entry name" value="NAD(P)-binding Rossmann-fold domains"/>
    <property type="match status" value="1"/>
</dbReference>
<dbReference type="InterPro" id="IPR016040">
    <property type="entry name" value="NAD(P)-bd_dom"/>
</dbReference>
<protein>
    <submittedName>
        <fullName evidence="3">Flavin reductase (NADPH)</fullName>
    </submittedName>
</protein>
<dbReference type="GO" id="GO:0042602">
    <property type="term" value="F:riboflavin reductase (NADPH) activity"/>
    <property type="evidence" value="ECO:0007669"/>
    <property type="project" value="TreeGrafter"/>
</dbReference>
<dbReference type="KEGG" id="gmw:113512708"/>
<evidence type="ECO:0000313" key="2">
    <source>
        <dbReference type="Proteomes" id="UP001652740"/>
    </source>
</evidence>
<dbReference type="Pfam" id="PF13460">
    <property type="entry name" value="NAD_binding_10"/>
    <property type="match status" value="1"/>
</dbReference>
<dbReference type="AlphaFoldDB" id="A0A6J1WF35"/>
<proteinExistence type="predicted"/>